<feature type="transmembrane region" description="Helical" evidence="1">
    <location>
        <begin position="205"/>
        <end position="234"/>
    </location>
</feature>
<dbReference type="GeneID" id="97502271"/>
<keyword evidence="1" id="KW-0472">Membrane</keyword>
<keyword evidence="1" id="KW-1133">Transmembrane helix</keyword>
<dbReference type="RefSeq" id="WP_034875433.1">
    <property type="nucleotide sequence ID" value="NZ_AZMV01000004.1"/>
</dbReference>
<dbReference type="Proteomes" id="UP000019155">
    <property type="component" value="Unassembled WGS sequence"/>
</dbReference>
<dbReference type="OrthoDB" id="4822551at2"/>
<evidence type="ECO:0000259" key="2">
    <source>
        <dbReference type="Pfam" id="PF04892"/>
    </source>
</evidence>
<dbReference type="PATRIC" id="fig|1435051.3.peg.1007"/>
<feature type="transmembrane region" description="Helical" evidence="1">
    <location>
        <begin position="163"/>
        <end position="184"/>
    </location>
</feature>
<evidence type="ECO:0000256" key="1">
    <source>
        <dbReference type="SAM" id="Phobius"/>
    </source>
</evidence>
<dbReference type="AlphaFoldDB" id="W4N8U4"/>
<dbReference type="InterPro" id="IPR053150">
    <property type="entry name" value="Teicoplanin_resist-assoc"/>
</dbReference>
<feature type="transmembrane region" description="Helical" evidence="1">
    <location>
        <begin position="92"/>
        <end position="113"/>
    </location>
</feature>
<comment type="caution">
    <text evidence="3">The sequence shown here is derived from an EMBL/GenBank/DDBJ whole genome shotgun (WGS) entry which is preliminary data.</text>
</comment>
<organism evidence="3 4">
    <name type="scientific">Bifidobacterium moukalabense DSM 27321</name>
    <dbReference type="NCBI Taxonomy" id="1435051"/>
    <lineage>
        <taxon>Bacteria</taxon>
        <taxon>Bacillati</taxon>
        <taxon>Actinomycetota</taxon>
        <taxon>Actinomycetes</taxon>
        <taxon>Bifidobacteriales</taxon>
        <taxon>Bifidobacteriaceae</taxon>
        <taxon>Bifidobacterium</taxon>
    </lineage>
</organism>
<feature type="transmembrane region" description="Helical" evidence="1">
    <location>
        <begin position="46"/>
        <end position="64"/>
    </location>
</feature>
<feature type="transmembrane region" description="Helical" evidence="1">
    <location>
        <begin position="125"/>
        <end position="143"/>
    </location>
</feature>
<evidence type="ECO:0000313" key="3">
    <source>
        <dbReference type="EMBL" id="ETY71528.1"/>
    </source>
</evidence>
<name>W4N8U4_9BIFI</name>
<protein>
    <submittedName>
        <fullName evidence="3">Membrane protein</fullName>
    </submittedName>
</protein>
<dbReference type="Pfam" id="PF04892">
    <property type="entry name" value="VanZ"/>
    <property type="match status" value="1"/>
</dbReference>
<keyword evidence="1" id="KW-0812">Transmembrane</keyword>
<dbReference type="EMBL" id="AZMV01000004">
    <property type="protein sequence ID" value="ETY71528.1"/>
    <property type="molecule type" value="Genomic_DNA"/>
</dbReference>
<feature type="transmembrane region" description="Helical" evidence="1">
    <location>
        <begin position="12"/>
        <end position="34"/>
    </location>
</feature>
<reference evidence="3 4" key="1">
    <citation type="journal article" date="2014" name="Genome Announc.">
        <title>The Genome Sequence of Bifidobacterium moukalabense DSM 27321 Highlights the Close Phylogenetic Relatedness with the Bifidobacterium dentium Taxon.</title>
        <authorList>
            <person name="Lugli G.A."/>
            <person name="Duranti S."/>
            <person name="Milani C."/>
            <person name="Turroni F."/>
            <person name="Viappiani A."/>
            <person name="Mangifesta M."/>
            <person name="van Sinderen D."/>
            <person name="Ventura M."/>
        </authorList>
    </citation>
    <scope>NUCLEOTIDE SEQUENCE [LARGE SCALE GENOMIC DNA]</scope>
    <source>
        <strain evidence="3 4">DSM 27321</strain>
    </source>
</reference>
<dbReference type="InterPro" id="IPR006976">
    <property type="entry name" value="VanZ-like"/>
</dbReference>
<gene>
    <name evidence="3" type="ORF">BMOU_1026</name>
</gene>
<feature type="transmembrane region" description="Helical" evidence="1">
    <location>
        <begin position="246"/>
        <end position="265"/>
    </location>
</feature>
<sequence>MAFIESFTRPFMLAVMLWPFLSFILTLPVLALLYHRDNRIRFTSALTAYLIVLYLLALVCFTTYPMPEHPAAYCATHHLQPQLNPFEFVHDIRSAGIVGILQIALNIVFFMPLGFFMKRTFRWRLVLAAPAAFCCSLLIETTQLTGDWGLYPCSYRLFDVDDLITNTVGALIGFALAGLFNRIVPDERIEPSAITTQPGFLRRSVALMIDLVLIEVASLSVSLLIHMLLFVFGARSIESMSIGDTLYATIAMYVVFEVIVPWFRAGRTLGGGFTRMTVETTMRFGWRRAAFYAVRAVVLYLATFGAIVLGLWQLLVVVALVIFWFVKKCMPYDLI</sequence>
<dbReference type="PANTHER" id="PTHR36834">
    <property type="entry name" value="MEMBRANE PROTEIN-RELATED"/>
    <property type="match status" value="1"/>
</dbReference>
<keyword evidence="4" id="KW-1185">Reference proteome</keyword>
<evidence type="ECO:0000313" key="4">
    <source>
        <dbReference type="Proteomes" id="UP000019155"/>
    </source>
</evidence>
<dbReference type="eggNOG" id="COG4767">
    <property type="taxonomic scope" value="Bacteria"/>
</dbReference>
<feature type="transmembrane region" description="Helical" evidence="1">
    <location>
        <begin position="297"/>
        <end position="326"/>
    </location>
</feature>
<proteinExistence type="predicted"/>
<dbReference type="PANTHER" id="PTHR36834:SF1">
    <property type="entry name" value="INTEGRAL MEMBRANE PROTEIN"/>
    <property type="match status" value="1"/>
</dbReference>
<dbReference type="STRING" id="1435051.BMOU_1026"/>
<accession>W4N8U4</accession>
<feature type="domain" description="VanZ-like" evidence="2">
    <location>
        <begin position="52"/>
        <end position="180"/>
    </location>
</feature>